<evidence type="ECO:0000313" key="2">
    <source>
        <dbReference type="Proteomes" id="UP001155128"/>
    </source>
</evidence>
<keyword evidence="2" id="KW-1185">Reference proteome</keyword>
<reference evidence="1" key="1">
    <citation type="submission" date="2022-06" db="EMBL/GenBank/DDBJ databases">
        <title>Sphingomicrobium sedimins sp. nov., a marine bacterium isolated from tidal flat.</title>
        <authorList>
            <person name="Kim C.-H."/>
            <person name="Yoo Y."/>
            <person name="Kim J.-J."/>
        </authorList>
    </citation>
    <scope>NUCLEOTIDE SEQUENCE</scope>
    <source>
        <strain evidence="1">GRR-S6-50</strain>
    </source>
</reference>
<dbReference type="Proteomes" id="UP001155128">
    <property type="component" value="Unassembled WGS sequence"/>
</dbReference>
<name>A0A9X2J191_9SPHN</name>
<comment type="caution">
    <text evidence="1">The sequence shown here is derived from an EMBL/GenBank/DDBJ whole genome shotgun (WGS) entry which is preliminary data.</text>
</comment>
<sequence>MDQPFIADRTVLDDATALIDIFGDRAGEEAAMRAAVSRQKGNVIRFCHWRQIERIVLALGSPDSQGTVH</sequence>
<gene>
    <name evidence="1" type="ORF">NDO55_01425</name>
</gene>
<evidence type="ECO:0000313" key="1">
    <source>
        <dbReference type="EMBL" id="MCM8556479.1"/>
    </source>
</evidence>
<protein>
    <submittedName>
        <fullName evidence="1">Uncharacterized protein</fullName>
    </submittedName>
</protein>
<dbReference type="EMBL" id="JAMSHT010000001">
    <property type="protein sequence ID" value="MCM8556479.1"/>
    <property type="molecule type" value="Genomic_DNA"/>
</dbReference>
<accession>A0A9X2J191</accession>
<organism evidence="1 2">
    <name type="scientific">Sphingomicrobium sediminis</name>
    <dbReference type="NCBI Taxonomy" id="2950949"/>
    <lineage>
        <taxon>Bacteria</taxon>
        <taxon>Pseudomonadati</taxon>
        <taxon>Pseudomonadota</taxon>
        <taxon>Alphaproteobacteria</taxon>
        <taxon>Sphingomonadales</taxon>
        <taxon>Sphingomonadaceae</taxon>
        <taxon>Sphingomicrobium</taxon>
    </lineage>
</organism>
<dbReference type="RefSeq" id="WP_252111716.1">
    <property type="nucleotide sequence ID" value="NZ_JAMSHT010000001.1"/>
</dbReference>
<proteinExistence type="predicted"/>
<dbReference type="AlphaFoldDB" id="A0A9X2J191"/>